<sequence length="390" mass="42319">MSSDQSHVLRFPRSDEEGSFILAEVTPTGSGSKPLNLKIVATEGAAPYVISLRHDRVDKLKVKNCPCSQDEWEHILASILLDGQPVEDIEAAAAVQEEESVTITFRKRISGITQRLGALTLTHKEDEAIELYDWCGAAITARNQIKLDLAKANARATELESAVNELKDQLEELIKTKEDDESVLLEKFRDLLNEKKLKIREQQRIMASGGVSASFSRPTRNKTPEIKEEKQSQATPPTKATSKPTRGGAKAAAKGTRAPKRKAKAAEPSDDEDSDDGFEKMDVDQGRKEDEQDPLDEDAETTDADSRTESEPDEDDDDASPVSPPKAISSRAAKDTGASQSSNTNKPDEAPPPRRALPFNNGKAPAKKPEPAKPAPAAAGGSDTDSDDEL</sequence>
<evidence type="ECO:0000313" key="3">
    <source>
        <dbReference type="EMBL" id="TPX13195.1"/>
    </source>
</evidence>
<evidence type="ECO:0000256" key="2">
    <source>
        <dbReference type="SAM" id="MobiDB-lite"/>
    </source>
</evidence>
<reference evidence="3 4" key="1">
    <citation type="submission" date="2019-06" db="EMBL/GenBank/DDBJ databases">
        <title>Draft genome sequence of the filamentous fungus Phialemoniopsis curvata isolated from diesel fuel.</title>
        <authorList>
            <person name="Varaljay V.A."/>
            <person name="Lyon W.J."/>
            <person name="Crouch A.L."/>
            <person name="Drake C.E."/>
            <person name="Hollomon J.M."/>
            <person name="Nadeau L.J."/>
            <person name="Nunn H.S."/>
            <person name="Stevenson B.S."/>
            <person name="Bojanowski C.L."/>
            <person name="Crookes-Goodson W.J."/>
        </authorList>
    </citation>
    <scope>NUCLEOTIDE SEQUENCE [LARGE SCALE GENOMIC DNA]</scope>
    <source>
        <strain evidence="3 4">D216</strain>
    </source>
</reference>
<dbReference type="AlphaFoldDB" id="A0A507AQQ8"/>
<dbReference type="OrthoDB" id="8064436at2759"/>
<dbReference type="Gene3D" id="1.20.5.370">
    <property type="match status" value="1"/>
</dbReference>
<keyword evidence="1" id="KW-0175">Coiled coil</keyword>
<feature type="coiled-coil region" evidence="1">
    <location>
        <begin position="142"/>
        <end position="205"/>
    </location>
</feature>
<evidence type="ECO:0000256" key="1">
    <source>
        <dbReference type="SAM" id="Coils"/>
    </source>
</evidence>
<gene>
    <name evidence="3" type="ORF">E0L32_006395</name>
</gene>
<dbReference type="GeneID" id="41973842"/>
<dbReference type="EMBL" id="SKBQ01000036">
    <property type="protein sequence ID" value="TPX13195.1"/>
    <property type="molecule type" value="Genomic_DNA"/>
</dbReference>
<protein>
    <recommendedName>
        <fullName evidence="5">Mitotic apparatus protein p62</fullName>
    </recommendedName>
</protein>
<proteinExistence type="predicted"/>
<dbReference type="RefSeq" id="XP_030994906.1">
    <property type="nucleotide sequence ID" value="XM_031141023.1"/>
</dbReference>
<feature type="compositionally biased region" description="Basic and acidic residues" evidence="2">
    <location>
        <begin position="277"/>
        <end position="290"/>
    </location>
</feature>
<feature type="region of interest" description="Disordered" evidence="2">
    <location>
        <begin position="207"/>
        <end position="390"/>
    </location>
</feature>
<dbReference type="Proteomes" id="UP000319257">
    <property type="component" value="Unassembled WGS sequence"/>
</dbReference>
<feature type="compositionally biased region" description="Acidic residues" evidence="2">
    <location>
        <begin position="291"/>
        <end position="303"/>
    </location>
</feature>
<dbReference type="SUPFAM" id="SSF58022">
    <property type="entry name" value="XRCC4, C-terminal oligomerization domain"/>
    <property type="match status" value="1"/>
</dbReference>
<feature type="compositionally biased region" description="Low complexity" evidence="2">
    <location>
        <begin position="234"/>
        <end position="256"/>
    </location>
</feature>
<organism evidence="3 4">
    <name type="scientific">Thyridium curvatum</name>
    <dbReference type="NCBI Taxonomy" id="1093900"/>
    <lineage>
        <taxon>Eukaryota</taxon>
        <taxon>Fungi</taxon>
        <taxon>Dikarya</taxon>
        <taxon>Ascomycota</taxon>
        <taxon>Pezizomycotina</taxon>
        <taxon>Sordariomycetes</taxon>
        <taxon>Sordariomycetidae</taxon>
        <taxon>Thyridiales</taxon>
        <taxon>Thyridiaceae</taxon>
        <taxon>Thyridium</taxon>
    </lineage>
</organism>
<dbReference type="InterPro" id="IPR014751">
    <property type="entry name" value="XRCC4-like_C"/>
</dbReference>
<dbReference type="STRING" id="1093900.A0A507AQQ8"/>
<accession>A0A507AQQ8</accession>
<dbReference type="InParanoid" id="A0A507AQQ8"/>
<evidence type="ECO:0008006" key="5">
    <source>
        <dbReference type="Google" id="ProtNLM"/>
    </source>
</evidence>
<dbReference type="PANTHER" id="PTHR42067:SF1">
    <property type="entry name" value="MITOTIC APPARATUS PROTEIN P62"/>
    <property type="match status" value="1"/>
</dbReference>
<dbReference type="PANTHER" id="PTHR42067">
    <property type="entry name" value="YALI0C15378P"/>
    <property type="match status" value="1"/>
</dbReference>
<keyword evidence="4" id="KW-1185">Reference proteome</keyword>
<comment type="caution">
    <text evidence="3">The sequence shown here is derived from an EMBL/GenBank/DDBJ whole genome shotgun (WGS) entry which is preliminary data.</text>
</comment>
<evidence type="ECO:0000313" key="4">
    <source>
        <dbReference type="Proteomes" id="UP000319257"/>
    </source>
</evidence>
<name>A0A507AQQ8_9PEZI</name>
<feature type="compositionally biased region" description="Basic and acidic residues" evidence="2">
    <location>
        <begin position="222"/>
        <end position="231"/>
    </location>
</feature>